<evidence type="ECO:0000313" key="1">
    <source>
        <dbReference type="EMBL" id="CAD9041534.1"/>
    </source>
</evidence>
<gene>
    <name evidence="1" type="ORF">EGYM00392_LOCUS52709</name>
</gene>
<sequence>MIQYDSLTLTNTIGHFVQPDISEGIGLMCSQDKYIAKSGVASNGLCKATIMIRTDSSTICLVVCCQPVSGMDERFILFHASGSGQNVLLLGMVPCQCGLE</sequence>
<proteinExistence type="predicted"/>
<dbReference type="AlphaFoldDB" id="A0A7S1NUN4"/>
<reference evidence="1" key="1">
    <citation type="submission" date="2021-01" db="EMBL/GenBank/DDBJ databases">
        <authorList>
            <person name="Corre E."/>
            <person name="Pelletier E."/>
            <person name="Niang G."/>
            <person name="Scheremetjew M."/>
            <person name="Finn R."/>
            <person name="Kale V."/>
            <person name="Holt S."/>
            <person name="Cochrane G."/>
            <person name="Meng A."/>
            <person name="Brown T."/>
            <person name="Cohen L."/>
        </authorList>
    </citation>
    <scope>NUCLEOTIDE SEQUENCE</scope>
    <source>
        <strain evidence="1">NIES-381</strain>
    </source>
</reference>
<accession>A0A7S1NUN4</accession>
<name>A0A7S1NUN4_9EUGL</name>
<protein>
    <submittedName>
        <fullName evidence="1">Uncharacterized protein</fullName>
    </submittedName>
</protein>
<organism evidence="1">
    <name type="scientific">Eutreptiella gymnastica</name>
    <dbReference type="NCBI Taxonomy" id="73025"/>
    <lineage>
        <taxon>Eukaryota</taxon>
        <taxon>Discoba</taxon>
        <taxon>Euglenozoa</taxon>
        <taxon>Euglenida</taxon>
        <taxon>Spirocuta</taxon>
        <taxon>Euglenophyceae</taxon>
        <taxon>Eutreptiales</taxon>
        <taxon>Eutreptiaceae</taxon>
        <taxon>Eutreptiella</taxon>
    </lineage>
</organism>
<dbReference type="EMBL" id="HBGA01144032">
    <property type="protein sequence ID" value="CAD9041534.1"/>
    <property type="molecule type" value="Transcribed_RNA"/>
</dbReference>